<keyword evidence="2" id="KW-0862">Zinc</keyword>
<evidence type="ECO:0000313" key="9">
    <source>
        <dbReference type="Proteomes" id="UP000799537"/>
    </source>
</evidence>
<feature type="compositionally biased region" description="Acidic residues" evidence="7">
    <location>
        <begin position="503"/>
        <end position="520"/>
    </location>
</feature>
<sequence>MTPAPQVLQSARHQHYTRPGARTSGGASSSSSKSRSGRSSPCIEISPFGPSMFLNWQDKHGAFRHLVVAIASTHELLLHVDSIRLDVFALTQCNKATELLRARSDWQPSYLVVSCILMVAYSLLRCDYAHADLGVENGLKIPLCEAICKNSCCASAEAGGGYKTILTRLGKSHGFKLWTPDISHQFEKSTASQSCMTIETDHVRGPFTSTGQILKAYKDIMIQVVARLMRNLARGAYIPQHSPVAQEAIRQLAMFAYYWEKMYSELPEGAEAERLELKHLRIGLDYAYVLFFSKIISPRERTFDAYSSIVDHALDLAEDVMAAYQDGRPVVYVDRVVNGPLFSMAMCSRCPKHKERAMRMLRAQSGSPDGLDHWLRGIIIDLLVQAENREWGERELHAYLPKDRITFSDMSCHEQTIRMDSAVVGPTTEYFDFIETEADWEPWFGPGITSSMVHDACQGIMAAYRTYGKPRPTEAPCGYVREMRYKGRPVQVLWDEDWRPEGVSEESSDDDCEGITDDSD</sequence>
<keyword evidence="6" id="KW-0539">Nucleus</keyword>
<dbReference type="GeneID" id="54565906"/>
<evidence type="ECO:0000256" key="7">
    <source>
        <dbReference type="SAM" id="MobiDB-lite"/>
    </source>
</evidence>
<dbReference type="PANTHER" id="PTHR36206">
    <property type="entry name" value="ASPERCRYPTIN BIOSYNTHESIS CLUSTER-SPECIFIC TRANSCRIPTION REGULATOR ATNN-RELATED"/>
    <property type="match status" value="1"/>
</dbReference>
<evidence type="ECO:0000256" key="1">
    <source>
        <dbReference type="ARBA" id="ARBA00022723"/>
    </source>
</evidence>
<dbReference type="OrthoDB" id="5423083at2759"/>
<organism evidence="8 9">
    <name type="scientific">Zasmidium cellare ATCC 36951</name>
    <dbReference type="NCBI Taxonomy" id="1080233"/>
    <lineage>
        <taxon>Eukaryota</taxon>
        <taxon>Fungi</taxon>
        <taxon>Dikarya</taxon>
        <taxon>Ascomycota</taxon>
        <taxon>Pezizomycotina</taxon>
        <taxon>Dothideomycetes</taxon>
        <taxon>Dothideomycetidae</taxon>
        <taxon>Mycosphaerellales</taxon>
        <taxon>Mycosphaerellaceae</taxon>
        <taxon>Zasmidium</taxon>
    </lineage>
</organism>
<dbReference type="Proteomes" id="UP000799537">
    <property type="component" value="Unassembled WGS sequence"/>
</dbReference>
<dbReference type="InterPro" id="IPR052360">
    <property type="entry name" value="Transcr_Regulatory_Proteins"/>
</dbReference>
<evidence type="ECO:0000256" key="4">
    <source>
        <dbReference type="ARBA" id="ARBA00023125"/>
    </source>
</evidence>
<keyword evidence="1" id="KW-0479">Metal-binding</keyword>
<evidence type="ECO:0000256" key="6">
    <source>
        <dbReference type="ARBA" id="ARBA00023242"/>
    </source>
</evidence>
<gene>
    <name evidence="8" type="ORF">M409DRAFT_54203</name>
</gene>
<dbReference type="RefSeq" id="XP_033668511.1">
    <property type="nucleotide sequence ID" value="XM_033812634.1"/>
</dbReference>
<dbReference type="GO" id="GO:0003677">
    <property type="term" value="F:DNA binding"/>
    <property type="evidence" value="ECO:0007669"/>
    <property type="project" value="UniProtKB-KW"/>
</dbReference>
<keyword evidence="5" id="KW-0804">Transcription</keyword>
<name>A0A6A6CP22_ZASCE</name>
<evidence type="ECO:0000313" key="8">
    <source>
        <dbReference type="EMBL" id="KAF2167622.1"/>
    </source>
</evidence>
<feature type="region of interest" description="Disordered" evidence="7">
    <location>
        <begin position="496"/>
        <end position="520"/>
    </location>
</feature>
<dbReference type="EMBL" id="ML993593">
    <property type="protein sequence ID" value="KAF2167622.1"/>
    <property type="molecule type" value="Genomic_DNA"/>
</dbReference>
<feature type="compositionally biased region" description="Low complexity" evidence="7">
    <location>
        <begin position="18"/>
        <end position="40"/>
    </location>
</feature>
<evidence type="ECO:0000256" key="3">
    <source>
        <dbReference type="ARBA" id="ARBA00023015"/>
    </source>
</evidence>
<keyword evidence="9" id="KW-1185">Reference proteome</keyword>
<accession>A0A6A6CP22</accession>
<keyword evidence="4" id="KW-0238">DNA-binding</keyword>
<reference evidence="8" key="1">
    <citation type="journal article" date="2020" name="Stud. Mycol.">
        <title>101 Dothideomycetes genomes: a test case for predicting lifestyles and emergence of pathogens.</title>
        <authorList>
            <person name="Haridas S."/>
            <person name="Albert R."/>
            <person name="Binder M."/>
            <person name="Bloem J."/>
            <person name="Labutti K."/>
            <person name="Salamov A."/>
            <person name="Andreopoulos B."/>
            <person name="Baker S."/>
            <person name="Barry K."/>
            <person name="Bills G."/>
            <person name="Bluhm B."/>
            <person name="Cannon C."/>
            <person name="Castanera R."/>
            <person name="Culley D."/>
            <person name="Daum C."/>
            <person name="Ezra D."/>
            <person name="Gonzalez J."/>
            <person name="Henrissat B."/>
            <person name="Kuo A."/>
            <person name="Liang C."/>
            <person name="Lipzen A."/>
            <person name="Lutzoni F."/>
            <person name="Magnuson J."/>
            <person name="Mondo S."/>
            <person name="Nolan M."/>
            <person name="Ohm R."/>
            <person name="Pangilinan J."/>
            <person name="Park H.-J."/>
            <person name="Ramirez L."/>
            <person name="Alfaro M."/>
            <person name="Sun H."/>
            <person name="Tritt A."/>
            <person name="Yoshinaga Y."/>
            <person name="Zwiers L.-H."/>
            <person name="Turgeon B."/>
            <person name="Goodwin S."/>
            <person name="Spatafora J."/>
            <person name="Crous P."/>
            <person name="Grigoriev I."/>
        </authorList>
    </citation>
    <scope>NUCLEOTIDE SEQUENCE</scope>
    <source>
        <strain evidence="8">ATCC 36951</strain>
    </source>
</reference>
<dbReference type="PANTHER" id="PTHR36206:SF12">
    <property type="entry name" value="ASPERCRYPTIN BIOSYNTHESIS CLUSTER-SPECIFIC TRANSCRIPTION REGULATOR ATNN-RELATED"/>
    <property type="match status" value="1"/>
</dbReference>
<dbReference type="GO" id="GO:0046872">
    <property type="term" value="F:metal ion binding"/>
    <property type="evidence" value="ECO:0007669"/>
    <property type="project" value="UniProtKB-KW"/>
</dbReference>
<dbReference type="AlphaFoldDB" id="A0A6A6CP22"/>
<evidence type="ECO:0000256" key="5">
    <source>
        <dbReference type="ARBA" id="ARBA00023163"/>
    </source>
</evidence>
<proteinExistence type="predicted"/>
<feature type="region of interest" description="Disordered" evidence="7">
    <location>
        <begin position="1"/>
        <end position="40"/>
    </location>
</feature>
<keyword evidence="3" id="KW-0805">Transcription regulation</keyword>
<evidence type="ECO:0000256" key="2">
    <source>
        <dbReference type="ARBA" id="ARBA00022833"/>
    </source>
</evidence>
<protein>
    <submittedName>
        <fullName evidence="8">Uncharacterized protein</fullName>
    </submittedName>
</protein>